<keyword evidence="3" id="KW-1185">Reference proteome</keyword>
<dbReference type="InterPro" id="IPR012347">
    <property type="entry name" value="Ferritin-like"/>
</dbReference>
<dbReference type="PANTHER" id="PTHR42782">
    <property type="entry name" value="SI:CH73-314G15.3"/>
    <property type="match status" value="1"/>
</dbReference>
<name>A0A9W6XF68_9STRA</name>
<dbReference type="InterPro" id="IPR007402">
    <property type="entry name" value="DUF455"/>
</dbReference>
<protein>
    <submittedName>
        <fullName evidence="2">Unnamed protein product</fullName>
    </submittedName>
</protein>
<dbReference type="EMBL" id="BSXW01001501">
    <property type="protein sequence ID" value="GMF37250.1"/>
    <property type="molecule type" value="Genomic_DNA"/>
</dbReference>
<dbReference type="AlphaFoldDB" id="A0A9W6XF68"/>
<dbReference type="InterPro" id="IPR009078">
    <property type="entry name" value="Ferritin-like_SF"/>
</dbReference>
<sequence length="762" mass="85872">MLRRVAKRSPWASRSSRRLLSVAAATPPPDSLLAYGARVLRCTDPHEKVSLTFECQRRWDAGTLPEFRESEWGAHPPPAMPARGPRPELLAPKQMPGMKQLQAKASIPVIMLHALAHIELGAIDNYWDTIVRFDPVKHQLPREFYADFLKVAADEARHFTMVDDRLRELGSEYGALPATRALLEHASNTAADLAARIAVVPLVQEARGLDSGDRLVHRIKSMGDKDSARVVEQIVWEEREHVRCGMKWFRHIAKVQKREEDQVAYFQELVLQFFPDGLPGPFDVEARLAADMGAEWYQALESKVAHSYPPQGSTPTAADKKEDKVQGQSASVTAFAASKRKVILAGSVWPERTSSAAGVRSADIISVLQERGYQVLCVSPSRLNDHTTRLEKEQGVRCVQADANSDAFQKLLLESAPQLVVFDRFIAEEMYGWQARKYAPEALRVLDLQDVHFVRRAREFAVKKKGANFEETLDGAQLDIAPVEKLAIRELASIHRSDLTLYVSDYERELLVSRFQLPEEGLHRCDFFYPEIKASSLRSFDERRNVAFIGSFKHAPNVDAVEWTKTTILPLLRSMGENAEIHIYGSYGDTKRFAKLDDPECGFFMKGFAPDAHETLSQYRLSIAPLRFGAGIKGKIADSWFVGTPCVSTSVGSEGMTSDSNVWGGSIADSPRDFATEIQRLYNDKLRWNAAKDAGIVACSTRYDGSRNADSLMERVERAMGEKQRWREENWMGRILWSEKFRATEYMSRYIRAKNEGMASNE</sequence>
<dbReference type="SUPFAM" id="SSF53756">
    <property type="entry name" value="UDP-Glycosyltransferase/glycogen phosphorylase"/>
    <property type="match status" value="1"/>
</dbReference>
<evidence type="ECO:0000313" key="3">
    <source>
        <dbReference type="Proteomes" id="UP001165083"/>
    </source>
</evidence>
<dbReference type="Pfam" id="PF04305">
    <property type="entry name" value="DUF455"/>
    <property type="match status" value="1"/>
</dbReference>
<dbReference type="Gene3D" id="1.20.1260.10">
    <property type="match status" value="1"/>
</dbReference>
<gene>
    <name evidence="2" type="ORF">Plil01_001569400</name>
</gene>
<dbReference type="SUPFAM" id="SSF47240">
    <property type="entry name" value="Ferritin-like"/>
    <property type="match status" value="1"/>
</dbReference>
<dbReference type="Proteomes" id="UP001165083">
    <property type="component" value="Unassembled WGS sequence"/>
</dbReference>
<evidence type="ECO:0000256" key="1">
    <source>
        <dbReference type="SAM" id="MobiDB-lite"/>
    </source>
</evidence>
<dbReference type="OrthoDB" id="426882at2759"/>
<feature type="region of interest" description="Disordered" evidence="1">
    <location>
        <begin position="306"/>
        <end position="325"/>
    </location>
</feature>
<organism evidence="2 3">
    <name type="scientific">Phytophthora lilii</name>
    <dbReference type="NCBI Taxonomy" id="2077276"/>
    <lineage>
        <taxon>Eukaryota</taxon>
        <taxon>Sar</taxon>
        <taxon>Stramenopiles</taxon>
        <taxon>Oomycota</taxon>
        <taxon>Peronosporomycetes</taxon>
        <taxon>Peronosporales</taxon>
        <taxon>Peronosporaceae</taxon>
        <taxon>Phytophthora</taxon>
    </lineage>
</organism>
<reference evidence="2" key="1">
    <citation type="submission" date="2023-04" db="EMBL/GenBank/DDBJ databases">
        <title>Phytophthora lilii NBRC 32176.</title>
        <authorList>
            <person name="Ichikawa N."/>
            <person name="Sato H."/>
            <person name="Tonouchi N."/>
        </authorList>
    </citation>
    <scope>NUCLEOTIDE SEQUENCE</scope>
    <source>
        <strain evidence="2">NBRC 32176</strain>
    </source>
</reference>
<accession>A0A9W6XF68</accession>
<comment type="caution">
    <text evidence="2">The sequence shown here is derived from an EMBL/GenBank/DDBJ whole genome shotgun (WGS) entry which is preliminary data.</text>
</comment>
<dbReference type="PANTHER" id="PTHR42782:SF4">
    <property type="entry name" value="DUF455 DOMAIN-CONTAINING PROTEIN"/>
    <property type="match status" value="1"/>
</dbReference>
<proteinExistence type="predicted"/>
<dbReference type="Pfam" id="PF13692">
    <property type="entry name" value="Glyco_trans_1_4"/>
    <property type="match status" value="1"/>
</dbReference>
<dbReference type="Gene3D" id="3.40.50.2000">
    <property type="entry name" value="Glycogen Phosphorylase B"/>
    <property type="match status" value="1"/>
</dbReference>
<dbReference type="CDD" id="cd00657">
    <property type="entry name" value="Ferritin_like"/>
    <property type="match status" value="1"/>
</dbReference>
<evidence type="ECO:0000313" key="2">
    <source>
        <dbReference type="EMBL" id="GMF37250.1"/>
    </source>
</evidence>